<gene>
    <name evidence="1" type="ORF">SAMN05421828_11229</name>
</gene>
<protein>
    <submittedName>
        <fullName evidence="1">Uncharacterized protein</fullName>
    </submittedName>
</protein>
<evidence type="ECO:0000313" key="2">
    <source>
        <dbReference type="Proteomes" id="UP000186308"/>
    </source>
</evidence>
<sequence>MTEPETEIDTLDRLEAALGQIAARAARTDAAAAACTRPDVAAALDRLIAQLRDALASIGEAEHG</sequence>
<proteinExistence type="predicted"/>
<dbReference type="AlphaFoldDB" id="A0A8G2CL53"/>
<accession>A0A8G2CL53</accession>
<comment type="caution">
    <text evidence="1">The sequence shown here is derived from an EMBL/GenBank/DDBJ whole genome shotgun (WGS) entry which is preliminary data.</text>
</comment>
<evidence type="ECO:0000313" key="1">
    <source>
        <dbReference type="EMBL" id="SIQ93886.1"/>
    </source>
</evidence>
<organism evidence="1 2">
    <name type="scientific">Acidiphilium rubrum</name>
    <dbReference type="NCBI Taxonomy" id="526"/>
    <lineage>
        <taxon>Bacteria</taxon>
        <taxon>Pseudomonadati</taxon>
        <taxon>Pseudomonadota</taxon>
        <taxon>Alphaproteobacteria</taxon>
        <taxon>Acetobacterales</taxon>
        <taxon>Acidocellaceae</taxon>
        <taxon>Acidiphilium</taxon>
    </lineage>
</organism>
<keyword evidence="2" id="KW-1185">Reference proteome</keyword>
<dbReference type="RefSeq" id="WP_029312347.1">
    <property type="nucleotide sequence ID" value="NZ_FTNE01000012.1"/>
</dbReference>
<dbReference type="EMBL" id="FTNE01000012">
    <property type="protein sequence ID" value="SIQ93886.1"/>
    <property type="molecule type" value="Genomic_DNA"/>
</dbReference>
<dbReference type="Proteomes" id="UP000186308">
    <property type="component" value="Unassembled WGS sequence"/>
</dbReference>
<reference evidence="1 2" key="1">
    <citation type="submission" date="2017-01" db="EMBL/GenBank/DDBJ databases">
        <authorList>
            <person name="Varghese N."/>
            <person name="Submissions S."/>
        </authorList>
    </citation>
    <scope>NUCLEOTIDE SEQUENCE [LARGE SCALE GENOMIC DNA]</scope>
    <source>
        <strain evidence="1 2">ATCC 35905</strain>
    </source>
</reference>
<name>A0A8G2CL53_ACIRU</name>